<feature type="domain" description="J" evidence="5">
    <location>
        <begin position="10"/>
        <end position="82"/>
    </location>
</feature>
<dbReference type="InterPro" id="IPR036869">
    <property type="entry name" value="J_dom_sf"/>
</dbReference>
<organism evidence="6 7">
    <name type="scientific">Candidatus Venteria ishoeyi</name>
    <dbReference type="NCBI Taxonomy" id="1899563"/>
    <lineage>
        <taxon>Bacteria</taxon>
        <taxon>Pseudomonadati</taxon>
        <taxon>Pseudomonadota</taxon>
        <taxon>Gammaproteobacteria</taxon>
        <taxon>Thiotrichales</taxon>
        <taxon>Thiotrichaceae</taxon>
        <taxon>Venteria</taxon>
    </lineage>
</organism>
<dbReference type="PANTHER" id="PTHR14021">
    <property type="entry name" value="IRON-SULFUR CLUSTER CO-CHAPERONE PROTEIN HSCB"/>
    <property type="match status" value="1"/>
</dbReference>
<evidence type="ECO:0000256" key="2">
    <source>
        <dbReference type="ARBA" id="ARBA00023186"/>
    </source>
</evidence>
<sequence length="178" mass="21049">MSDNTLLTENYFQLFKLPMQFELDITKLRTAYRELQRQFHPDRFAHASDQERRIAMQKTTQINEAFQTLKQPLKRAQYMLNLKGMQPDPQVTPPLEPEFLMTQMELREALEGISQQADPSMVLMGFNDTVSQHIQQFLQQFSTLFQQEKLAQAQTCVNQLHFFYKLQEEAEKLEETLL</sequence>
<dbReference type="Gene3D" id="1.20.1280.20">
    <property type="entry name" value="HscB, C-terminal domain"/>
    <property type="match status" value="1"/>
</dbReference>
<dbReference type="NCBIfam" id="TIGR00714">
    <property type="entry name" value="hscB"/>
    <property type="match status" value="1"/>
</dbReference>
<protein>
    <recommendedName>
        <fullName evidence="4">Co-chaperone protein HscB homolog</fullName>
    </recommendedName>
</protein>
<proteinExistence type="inferred from homology"/>
<dbReference type="Pfam" id="PF07743">
    <property type="entry name" value="HSCB_C"/>
    <property type="match status" value="1"/>
</dbReference>
<evidence type="ECO:0000256" key="4">
    <source>
        <dbReference type="HAMAP-Rule" id="MF_00682"/>
    </source>
</evidence>
<dbReference type="OrthoDB" id="287587at2"/>
<keyword evidence="2 4" id="KW-0143">Chaperone</keyword>
<dbReference type="RefSeq" id="WP_103921495.1">
    <property type="nucleotide sequence ID" value="NZ_FMSV02000542.1"/>
</dbReference>
<dbReference type="GO" id="GO:0051259">
    <property type="term" value="P:protein complex oligomerization"/>
    <property type="evidence" value="ECO:0007669"/>
    <property type="project" value="InterPro"/>
</dbReference>
<dbReference type="PANTHER" id="PTHR14021:SF15">
    <property type="entry name" value="IRON-SULFUR CLUSTER CO-CHAPERONE PROTEIN HSCB"/>
    <property type="match status" value="1"/>
</dbReference>
<dbReference type="InterPro" id="IPR001623">
    <property type="entry name" value="DnaJ_domain"/>
</dbReference>
<dbReference type="Pfam" id="PF00226">
    <property type="entry name" value="DnaJ"/>
    <property type="match status" value="1"/>
</dbReference>
<dbReference type="InterPro" id="IPR036386">
    <property type="entry name" value="HscB_C_sf"/>
</dbReference>
<dbReference type="GO" id="GO:0006457">
    <property type="term" value="P:protein folding"/>
    <property type="evidence" value="ECO:0007669"/>
    <property type="project" value="UniProtKB-UniRule"/>
</dbReference>
<dbReference type="GO" id="GO:0051087">
    <property type="term" value="F:protein-folding chaperone binding"/>
    <property type="evidence" value="ECO:0007669"/>
    <property type="project" value="InterPro"/>
</dbReference>
<reference evidence="6 7" key="1">
    <citation type="submission" date="2016-10" db="EMBL/GenBank/DDBJ databases">
        <authorList>
            <person name="de Groot N.N."/>
        </authorList>
    </citation>
    <scope>NUCLEOTIDE SEQUENCE [LARGE SCALE GENOMIC DNA]</scope>
    <source>
        <strain evidence="6">MBHS1</strain>
    </source>
</reference>
<comment type="subunit">
    <text evidence="4">Interacts with HscA and stimulates its ATPase activity.</text>
</comment>
<dbReference type="HAMAP" id="MF_00682">
    <property type="entry name" value="HscB"/>
    <property type="match status" value="1"/>
</dbReference>
<evidence type="ECO:0000259" key="5">
    <source>
        <dbReference type="PROSITE" id="PS50076"/>
    </source>
</evidence>
<dbReference type="InterPro" id="IPR004640">
    <property type="entry name" value="HscB"/>
</dbReference>
<evidence type="ECO:0000256" key="1">
    <source>
        <dbReference type="ARBA" id="ARBA00010476"/>
    </source>
</evidence>
<accession>A0A1H6FCT8</accession>
<dbReference type="GO" id="GO:0001671">
    <property type="term" value="F:ATPase activator activity"/>
    <property type="evidence" value="ECO:0007669"/>
    <property type="project" value="InterPro"/>
</dbReference>
<evidence type="ECO:0000313" key="6">
    <source>
        <dbReference type="EMBL" id="SEH07900.1"/>
    </source>
</evidence>
<dbReference type="AlphaFoldDB" id="A0A1H6FCT8"/>
<dbReference type="GO" id="GO:0044571">
    <property type="term" value="P:[2Fe-2S] cluster assembly"/>
    <property type="evidence" value="ECO:0007669"/>
    <property type="project" value="InterPro"/>
</dbReference>
<comment type="similarity">
    <text evidence="1 4">Belongs to the HscB family.</text>
</comment>
<dbReference type="CDD" id="cd06257">
    <property type="entry name" value="DnaJ"/>
    <property type="match status" value="1"/>
</dbReference>
<dbReference type="Proteomes" id="UP000236724">
    <property type="component" value="Unassembled WGS sequence"/>
</dbReference>
<evidence type="ECO:0000256" key="3">
    <source>
        <dbReference type="ARBA" id="ARBA00025596"/>
    </source>
</evidence>
<dbReference type="SUPFAM" id="SSF46565">
    <property type="entry name" value="Chaperone J-domain"/>
    <property type="match status" value="1"/>
</dbReference>
<dbReference type="SMART" id="SM00271">
    <property type="entry name" value="DnaJ"/>
    <property type="match status" value="1"/>
</dbReference>
<dbReference type="GO" id="GO:1990230">
    <property type="term" value="C:iron-sulfur cluster transfer complex"/>
    <property type="evidence" value="ECO:0007669"/>
    <property type="project" value="TreeGrafter"/>
</dbReference>
<gene>
    <name evidence="4" type="primary">hscB</name>
    <name evidence="6" type="ORF">MBHS_03787</name>
</gene>
<dbReference type="Gene3D" id="1.10.287.110">
    <property type="entry name" value="DnaJ domain"/>
    <property type="match status" value="1"/>
</dbReference>
<comment type="function">
    <text evidence="3 4">Co-chaperone involved in the maturation of iron-sulfur cluster-containing proteins. Seems to help targeting proteins to be folded toward HscA.</text>
</comment>
<evidence type="ECO:0000313" key="7">
    <source>
        <dbReference type="Proteomes" id="UP000236724"/>
    </source>
</evidence>
<name>A0A1H6FCT8_9GAMM</name>
<dbReference type="EMBL" id="FMSV02000542">
    <property type="protein sequence ID" value="SEH07900.1"/>
    <property type="molecule type" value="Genomic_DNA"/>
</dbReference>
<dbReference type="PROSITE" id="PS50076">
    <property type="entry name" value="DNAJ_2"/>
    <property type="match status" value="1"/>
</dbReference>
<dbReference type="SUPFAM" id="SSF47144">
    <property type="entry name" value="HSC20 (HSCB), C-terminal oligomerisation domain"/>
    <property type="match status" value="1"/>
</dbReference>
<keyword evidence="7" id="KW-1185">Reference proteome</keyword>
<dbReference type="InterPro" id="IPR009073">
    <property type="entry name" value="HscB_oligo_C"/>
</dbReference>